<comment type="caution">
    <text evidence="2">The sequence shown here is derived from an EMBL/GenBank/DDBJ whole genome shotgun (WGS) entry which is preliminary data.</text>
</comment>
<name>A0A941IL19_9ACTN</name>
<sequence>IWIAPATLAAETRRTLERRGLSAYVEIFTGRHFAFGELRAKIRGWWDLDELTGLYGDFLRRYRPVLERVPANGMAPLDAYRTYIPMLTQWRRLPYRDPGLPLRLLPPGWNGETACVLFDDLNRALSAPAREHAMDVIHSAG</sequence>
<organism evidence="2 3">
    <name type="scientific">Actinospica acidithermotolerans</name>
    <dbReference type="NCBI Taxonomy" id="2828514"/>
    <lineage>
        <taxon>Bacteria</taxon>
        <taxon>Bacillati</taxon>
        <taxon>Actinomycetota</taxon>
        <taxon>Actinomycetes</taxon>
        <taxon>Catenulisporales</taxon>
        <taxon>Actinospicaceae</taxon>
        <taxon>Actinospica</taxon>
    </lineage>
</organism>
<dbReference type="InterPro" id="IPR013225">
    <property type="entry name" value="PaaX_C"/>
</dbReference>
<dbReference type="EMBL" id="JAGSOH010000200">
    <property type="protein sequence ID" value="MBR7831239.1"/>
    <property type="molecule type" value="Genomic_DNA"/>
</dbReference>
<dbReference type="AlphaFoldDB" id="A0A941IL19"/>
<evidence type="ECO:0000313" key="2">
    <source>
        <dbReference type="EMBL" id="MBR7831239.1"/>
    </source>
</evidence>
<proteinExistence type="predicted"/>
<evidence type="ECO:0000313" key="3">
    <source>
        <dbReference type="Proteomes" id="UP000676325"/>
    </source>
</evidence>
<gene>
    <name evidence="2" type="ORF">KDK95_33345</name>
</gene>
<feature type="non-terminal residue" evidence="2">
    <location>
        <position position="1"/>
    </location>
</feature>
<feature type="domain" description="Transcriptional repressor PaaX-like C-terminal" evidence="1">
    <location>
        <begin position="46"/>
        <end position="134"/>
    </location>
</feature>
<reference evidence="2" key="1">
    <citation type="submission" date="2021-04" db="EMBL/GenBank/DDBJ databases">
        <title>Genome based classification of Actinospica acidithermotolerans sp. nov., an actinobacterium isolated from an Indonesian hot spring.</title>
        <authorList>
            <person name="Kusuma A.B."/>
            <person name="Putra K.E."/>
            <person name="Nafisah S."/>
            <person name="Loh J."/>
            <person name="Nouioui I."/>
            <person name="Goodfellow M."/>
        </authorList>
    </citation>
    <scope>NUCLEOTIDE SEQUENCE</scope>
    <source>
        <strain evidence="2">MGRD01-02</strain>
    </source>
</reference>
<dbReference type="GO" id="GO:0006351">
    <property type="term" value="P:DNA-templated transcription"/>
    <property type="evidence" value="ECO:0007669"/>
    <property type="project" value="TreeGrafter"/>
</dbReference>
<keyword evidence="3" id="KW-1185">Reference proteome</keyword>
<dbReference type="PANTHER" id="PTHR30319:SF1">
    <property type="entry name" value="TRANSCRIPTIONAL REPRESSOR PAAX"/>
    <property type="match status" value="1"/>
</dbReference>
<dbReference type="Proteomes" id="UP000676325">
    <property type="component" value="Unassembled WGS sequence"/>
</dbReference>
<dbReference type="Pfam" id="PF08223">
    <property type="entry name" value="PaaX_C"/>
    <property type="match status" value="1"/>
</dbReference>
<evidence type="ECO:0000259" key="1">
    <source>
        <dbReference type="Pfam" id="PF08223"/>
    </source>
</evidence>
<accession>A0A941IL19</accession>
<dbReference type="PANTHER" id="PTHR30319">
    <property type="entry name" value="PHENYLACETIC ACID REGULATOR-RELATED TRANSCRIPTIONAL REPRESSOR"/>
    <property type="match status" value="1"/>
</dbReference>
<dbReference type="RefSeq" id="WP_282971745.1">
    <property type="nucleotide sequence ID" value="NZ_JAGSOH010000200.1"/>
</dbReference>
<dbReference type="Gene3D" id="1.20.58.1460">
    <property type="match status" value="1"/>
</dbReference>
<protein>
    <submittedName>
        <fullName evidence="2">PaaX family transcriptional regulator</fullName>
    </submittedName>
</protein>